<evidence type="ECO:0000313" key="2">
    <source>
        <dbReference type="Proteomes" id="UP000707451"/>
    </source>
</evidence>
<comment type="caution">
    <text evidence="1">The sequence shown here is derived from an EMBL/GenBank/DDBJ whole genome shotgun (WGS) entry which is preliminary data.</text>
</comment>
<gene>
    <name evidence="1" type="ORF">KI688_006476</name>
</gene>
<dbReference type="OrthoDB" id="2341683at2759"/>
<accession>A0A9P7XLJ4</accession>
<dbReference type="AlphaFoldDB" id="A0A9P7XLJ4"/>
<name>A0A9P7XLJ4_9FUNG</name>
<protein>
    <submittedName>
        <fullName evidence="1">Uncharacterized protein</fullName>
    </submittedName>
</protein>
<evidence type="ECO:0000313" key="1">
    <source>
        <dbReference type="EMBL" id="KAG9062144.1"/>
    </source>
</evidence>
<reference evidence="1" key="1">
    <citation type="submission" date="2021-06" db="EMBL/GenBank/DDBJ databases">
        <title>Genome Sequence of Mortierella hyaline Strain SCG-10, a Cold-Adapted, Nitrate-Reducing Fungus Isolated from Soil in Minnesota, USA.</title>
        <authorList>
            <person name="Aldossari N."/>
        </authorList>
    </citation>
    <scope>NUCLEOTIDE SEQUENCE</scope>
    <source>
        <strain evidence="1">SCG-10</strain>
    </source>
</reference>
<dbReference type="EMBL" id="JAHRHY010000020">
    <property type="protein sequence ID" value="KAG9062144.1"/>
    <property type="molecule type" value="Genomic_DNA"/>
</dbReference>
<proteinExistence type="predicted"/>
<dbReference type="Proteomes" id="UP000707451">
    <property type="component" value="Unassembled WGS sequence"/>
</dbReference>
<organism evidence="1 2">
    <name type="scientific">Linnemannia hyalina</name>
    <dbReference type="NCBI Taxonomy" id="64524"/>
    <lineage>
        <taxon>Eukaryota</taxon>
        <taxon>Fungi</taxon>
        <taxon>Fungi incertae sedis</taxon>
        <taxon>Mucoromycota</taxon>
        <taxon>Mortierellomycotina</taxon>
        <taxon>Mortierellomycetes</taxon>
        <taxon>Mortierellales</taxon>
        <taxon>Mortierellaceae</taxon>
        <taxon>Linnemannia</taxon>
    </lineage>
</organism>
<sequence length="200" mass="22686">MEPGKPISFDMFRNIGHSQDGTFDFLLKKIDTVNRNQDITYSDKDEANISSQLSLGFNLKFPTEGLSYSANKKVSKVQINAVAKGRRLMNTSNFPMDVYSAHAIFRQKTGWGIEKLVVSADIDIFFFRSSQSEVLIKVHPENLSCDRKNHVAIWECVMQNQILTLSDNVLTFNPTKLTQTPNDPLFVLEQCDRSTVSCRV</sequence>
<keyword evidence="2" id="KW-1185">Reference proteome</keyword>